<feature type="region of interest" description="Disordered" evidence="1">
    <location>
        <begin position="1"/>
        <end position="59"/>
    </location>
</feature>
<accession>A0A6A5ZKJ7</accession>
<evidence type="ECO:0000256" key="1">
    <source>
        <dbReference type="SAM" id="MobiDB-lite"/>
    </source>
</evidence>
<dbReference type="EMBL" id="ML977315">
    <property type="protein sequence ID" value="KAF2119805.1"/>
    <property type="molecule type" value="Genomic_DNA"/>
</dbReference>
<evidence type="ECO:0000313" key="2">
    <source>
        <dbReference type="EMBL" id="KAF2119805.1"/>
    </source>
</evidence>
<name>A0A6A5ZKJ7_9PLEO</name>
<feature type="compositionally biased region" description="Basic residues" evidence="1">
    <location>
        <begin position="250"/>
        <end position="259"/>
    </location>
</feature>
<feature type="compositionally biased region" description="Polar residues" evidence="1">
    <location>
        <begin position="261"/>
        <end position="293"/>
    </location>
</feature>
<feature type="region of interest" description="Disordered" evidence="1">
    <location>
        <begin position="555"/>
        <end position="699"/>
    </location>
</feature>
<feature type="compositionally biased region" description="Low complexity" evidence="1">
    <location>
        <begin position="588"/>
        <end position="611"/>
    </location>
</feature>
<feature type="region of interest" description="Disordered" evidence="1">
    <location>
        <begin position="465"/>
        <end position="522"/>
    </location>
</feature>
<gene>
    <name evidence="2" type="ORF">BDV96DRAFT_596482</name>
</gene>
<feature type="compositionally biased region" description="Acidic residues" evidence="1">
    <location>
        <begin position="471"/>
        <end position="481"/>
    </location>
</feature>
<evidence type="ECO:0000313" key="3">
    <source>
        <dbReference type="Proteomes" id="UP000799770"/>
    </source>
</evidence>
<proteinExistence type="predicted"/>
<feature type="region of interest" description="Disordered" evidence="1">
    <location>
        <begin position="426"/>
        <end position="447"/>
    </location>
</feature>
<organism evidence="2 3">
    <name type="scientific">Lophiotrema nucula</name>
    <dbReference type="NCBI Taxonomy" id="690887"/>
    <lineage>
        <taxon>Eukaryota</taxon>
        <taxon>Fungi</taxon>
        <taxon>Dikarya</taxon>
        <taxon>Ascomycota</taxon>
        <taxon>Pezizomycotina</taxon>
        <taxon>Dothideomycetes</taxon>
        <taxon>Pleosporomycetidae</taxon>
        <taxon>Pleosporales</taxon>
        <taxon>Lophiotremataceae</taxon>
        <taxon>Lophiotrema</taxon>
    </lineage>
</organism>
<reference evidence="2" key="1">
    <citation type="journal article" date="2020" name="Stud. Mycol.">
        <title>101 Dothideomycetes genomes: a test case for predicting lifestyles and emergence of pathogens.</title>
        <authorList>
            <person name="Haridas S."/>
            <person name="Albert R."/>
            <person name="Binder M."/>
            <person name="Bloem J."/>
            <person name="Labutti K."/>
            <person name="Salamov A."/>
            <person name="Andreopoulos B."/>
            <person name="Baker S."/>
            <person name="Barry K."/>
            <person name="Bills G."/>
            <person name="Bluhm B."/>
            <person name="Cannon C."/>
            <person name="Castanera R."/>
            <person name="Culley D."/>
            <person name="Daum C."/>
            <person name="Ezra D."/>
            <person name="Gonzalez J."/>
            <person name="Henrissat B."/>
            <person name="Kuo A."/>
            <person name="Liang C."/>
            <person name="Lipzen A."/>
            <person name="Lutzoni F."/>
            <person name="Magnuson J."/>
            <person name="Mondo S."/>
            <person name="Nolan M."/>
            <person name="Ohm R."/>
            <person name="Pangilinan J."/>
            <person name="Park H.-J."/>
            <person name="Ramirez L."/>
            <person name="Alfaro M."/>
            <person name="Sun H."/>
            <person name="Tritt A."/>
            <person name="Yoshinaga Y."/>
            <person name="Zwiers L.-H."/>
            <person name="Turgeon B."/>
            <person name="Goodwin S."/>
            <person name="Spatafora J."/>
            <person name="Crous P."/>
            <person name="Grigoriev I."/>
        </authorList>
    </citation>
    <scope>NUCLEOTIDE SEQUENCE</scope>
    <source>
        <strain evidence="2">CBS 627.86</strain>
    </source>
</reference>
<protein>
    <submittedName>
        <fullName evidence="2">Uncharacterized protein</fullName>
    </submittedName>
</protein>
<sequence length="746" mass="83871">MYGNFGNMVPKNGSPQEGHGYFNPIPNQFPETGGSMQTPQQPQFHPAPSLMQQQQQQQNPDDLLDLEFPLFMLIQPNDEDDCTETYTIGNPNVWPSNTGVNDKNCFFCHEQVSDHPVGRVHQTCDRPQCAVCSTGHENLFCPGIYATMRWWQRHLGGSPFTVIAFPEYLRIRPSQHDERILIMRGYIHQPMSSQYDPQRLPQWTEKALQYRQPQFSHLGYVFPVDALRWPQATDVVRQYESTRNNGARPNQHRQMRFRKPSSPQGSSKSRFTSTDRSPQIPYQTSRSTHSTPAFQAPPMSGFGGPVMLAPYSGNHTSAMSNPTVMRSGLFGGPQMNTSMQPQYNFNTMPLDMLSPGSGHQPGAGMMPQFNSFQTGSGMPTEMPQFERSTFPQMTPTNAYGRGQPNQLNSFGRQIPQAETSFTQLTSETFPQQRQPNQLSSTSSQLPQDEADFFAREIARRTQRLAQFDQNDQFEGDDEDVSPEPARRKLKLKREDMPPGVLQLLEDEPIEPPRPDWTRMPSREGLSLKQNKLRNHTASLEHAHDQHVRSGLGDLAGPAYAPPQGIQNAPSPSYAAASSAHTGDPTFFPASSPYSPAQYPYSSLSINPSTSSNGATHSEETAEDSADEAQDEDNMWSSQCEEPEYYEPQGNTPDNPQPSSYTSEWRRDHPQPTAEPVSDEEQYSSYSFLAPSPLEKPQKRCKSVLPVCSGDKQALEKTKKKQLANKTYADVVNEVKRPSFEEKFGVR</sequence>
<feature type="compositionally biased region" description="Polar residues" evidence="1">
    <location>
        <begin position="426"/>
        <end position="446"/>
    </location>
</feature>
<dbReference type="AlphaFoldDB" id="A0A6A5ZKJ7"/>
<dbReference type="Proteomes" id="UP000799770">
    <property type="component" value="Unassembled WGS sequence"/>
</dbReference>
<keyword evidence="3" id="KW-1185">Reference proteome</keyword>
<feature type="compositionally biased region" description="Polar residues" evidence="1">
    <location>
        <begin position="25"/>
        <end position="43"/>
    </location>
</feature>
<feature type="compositionally biased region" description="Polar residues" evidence="1">
    <location>
        <begin position="648"/>
        <end position="662"/>
    </location>
</feature>
<feature type="compositionally biased region" description="Low complexity" evidence="1">
    <location>
        <begin position="568"/>
        <end position="579"/>
    </location>
</feature>
<feature type="region of interest" description="Disordered" evidence="1">
    <location>
        <begin position="241"/>
        <end position="299"/>
    </location>
</feature>
<feature type="compositionally biased region" description="Acidic residues" evidence="1">
    <location>
        <begin position="620"/>
        <end position="633"/>
    </location>
</feature>